<dbReference type="Proteomes" id="UP000002402">
    <property type="component" value="Chromosome"/>
</dbReference>
<proteinExistence type="predicted"/>
<reference evidence="1 2" key="1">
    <citation type="journal article" date="2006" name="Proc. Natl. Acad. Sci. U.S.A.">
        <title>Evolution of sensory complexity recorded in a myxobacterial genome.</title>
        <authorList>
            <person name="Goldman B.S."/>
            <person name="Nierman W.C."/>
            <person name="Kaiser D."/>
            <person name="Slater S.C."/>
            <person name="Durkin A.S."/>
            <person name="Eisen J.A."/>
            <person name="Ronning C.M."/>
            <person name="Barbazuk W.B."/>
            <person name="Blanchard M."/>
            <person name="Field C."/>
            <person name="Halling C."/>
            <person name="Hinkle G."/>
            <person name="Iartchuk O."/>
            <person name="Kim H.S."/>
            <person name="Mackenzie C."/>
            <person name="Madupu R."/>
            <person name="Miller N."/>
            <person name="Shvartsbeyn A."/>
            <person name="Sullivan S.A."/>
            <person name="Vaudin M."/>
            <person name="Wiegand R."/>
            <person name="Kaplan H.B."/>
        </authorList>
    </citation>
    <scope>NUCLEOTIDE SEQUENCE [LARGE SCALE GENOMIC DNA]</scope>
    <source>
        <strain evidence="2">DK1622</strain>
    </source>
</reference>
<keyword evidence="2" id="KW-1185">Reference proteome</keyword>
<dbReference type="EMBL" id="CP000113">
    <property type="protein sequence ID" value="ABF90021.1"/>
    <property type="molecule type" value="Genomic_DNA"/>
</dbReference>
<dbReference type="EnsemblBacteria" id="ABF90021">
    <property type="protein sequence ID" value="ABF90021"/>
    <property type="gene ID" value="MXAN_1625"/>
</dbReference>
<dbReference type="KEGG" id="mxa:MXAN_1625"/>
<dbReference type="AlphaFoldDB" id="Q1DBU6"/>
<evidence type="ECO:0000313" key="1">
    <source>
        <dbReference type="EMBL" id="ABF90021.1"/>
    </source>
</evidence>
<organism evidence="1 2">
    <name type="scientific">Myxococcus xanthus (strain DK1622)</name>
    <dbReference type="NCBI Taxonomy" id="246197"/>
    <lineage>
        <taxon>Bacteria</taxon>
        <taxon>Pseudomonadati</taxon>
        <taxon>Myxococcota</taxon>
        <taxon>Myxococcia</taxon>
        <taxon>Myxococcales</taxon>
        <taxon>Cystobacterineae</taxon>
        <taxon>Myxococcaceae</taxon>
        <taxon>Myxococcus</taxon>
    </lineage>
</organism>
<accession>Q1DBU6</accession>
<gene>
    <name evidence="1" type="ordered locus">MXAN_1625</name>
</gene>
<dbReference type="STRING" id="246197.MXAN_1625"/>
<name>Q1DBU6_MYXXD</name>
<evidence type="ECO:0000313" key="2">
    <source>
        <dbReference type="Proteomes" id="UP000002402"/>
    </source>
</evidence>
<protein>
    <recommendedName>
        <fullName evidence="3">Knr4/Smi1-like domain-containing protein</fullName>
    </recommendedName>
</protein>
<dbReference type="HOGENOM" id="CLU_1282073_0_0_7"/>
<sequence length="256" mass="28692">MPQGVWSEPFLSKSSSRDMAAHQGTVNLDSQCSRRRLRPMHEQALQSRYRELLESVEAWAKGFGGRLVLGPPVPDEDIDLVPELLGIPSSNGRPVLPAGLREFWRRCAFARVEFRDWDDGGAWTPLPANFRVYSPDEVLEETRWVRIPTDVTLGNRPLSTTHLYALATCDVLPRDAQWCVAASGGALTAPVIVLNHMGDLTWAQLQDSGQFVWAEQQTAHGATFTTFLDWLEHYVRHTCQLAPESLYPDGVTARPE</sequence>
<evidence type="ECO:0008006" key="3">
    <source>
        <dbReference type="Google" id="ProtNLM"/>
    </source>
</evidence>